<organism evidence="2 3">
    <name type="scientific">Ancylostoma ceylanicum</name>
    <dbReference type="NCBI Taxonomy" id="53326"/>
    <lineage>
        <taxon>Eukaryota</taxon>
        <taxon>Metazoa</taxon>
        <taxon>Ecdysozoa</taxon>
        <taxon>Nematoda</taxon>
        <taxon>Chromadorea</taxon>
        <taxon>Rhabditida</taxon>
        <taxon>Rhabditina</taxon>
        <taxon>Rhabditomorpha</taxon>
        <taxon>Strongyloidea</taxon>
        <taxon>Ancylostomatidae</taxon>
        <taxon>Ancylostomatinae</taxon>
        <taxon>Ancylostoma</taxon>
    </lineage>
</organism>
<dbReference type="SUPFAM" id="SSF103657">
    <property type="entry name" value="BAR/IMD domain-like"/>
    <property type="match status" value="1"/>
</dbReference>
<feature type="compositionally biased region" description="Basic and acidic residues" evidence="1">
    <location>
        <begin position="249"/>
        <end position="361"/>
    </location>
</feature>
<feature type="region of interest" description="Disordered" evidence="1">
    <location>
        <begin position="175"/>
        <end position="197"/>
    </location>
</feature>
<keyword evidence="3" id="KW-1185">Reference proteome</keyword>
<feature type="region of interest" description="Disordered" evidence="1">
    <location>
        <begin position="1"/>
        <end position="45"/>
    </location>
</feature>
<comment type="caution">
    <text evidence="2">The sequence shown here is derived from an EMBL/GenBank/DDBJ whole genome shotgun (WGS) entry which is preliminary data.</text>
</comment>
<feature type="region of interest" description="Disordered" evidence="1">
    <location>
        <begin position="249"/>
        <end position="379"/>
    </location>
</feature>
<dbReference type="OrthoDB" id="5863791at2759"/>
<evidence type="ECO:0008006" key="4">
    <source>
        <dbReference type="Google" id="ProtNLM"/>
    </source>
</evidence>
<dbReference type="Proteomes" id="UP000024635">
    <property type="component" value="Unassembled WGS sequence"/>
</dbReference>
<dbReference type="EMBL" id="JARK01001662">
    <property type="protein sequence ID" value="EYB83959.1"/>
    <property type="molecule type" value="Genomic_DNA"/>
</dbReference>
<reference evidence="3" key="1">
    <citation type="journal article" date="2015" name="Nat. Genet.">
        <title>The genome and transcriptome of the zoonotic hookworm Ancylostoma ceylanicum identify infection-specific gene families.</title>
        <authorList>
            <person name="Schwarz E.M."/>
            <person name="Hu Y."/>
            <person name="Antoshechkin I."/>
            <person name="Miller M.M."/>
            <person name="Sternberg P.W."/>
            <person name="Aroian R.V."/>
        </authorList>
    </citation>
    <scope>NUCLEOTIDE SEQUENCE</scope>
    <source>
        <strain evidence="3">HY135</strain>
    </source>
</reference>
<feature type="compositionally biased region" description="Basic and acidic residues" evidence="1">
    <location>
        <begin position="175"/>
        <end position="188"/>
    </location>
</feature>
<protein>
    <recommendedName>
        <fullName evidence="4">BAR domain-containing protein</fullName>
    </recommendedName>
</protein>
<name>A0A016S131_9BILA</name>
<gene>
    <name evidence="2" type="primary">Acey_s0326.g2575</name>
    <name evidence="2" type="ORF">Y032_0326g2575</name>
</gene>
<feature type="compositionally biased region" description="Low complexity" evidence="1">
    <location>
        <begin position="24"/>
        <end position="35"/>
    </location>
</feature>
<dbReference type="AlphaFoldDB" id="A0A016S131"/>
<evidence type="ECO:0000313" key="3">
    <source>
        <dbReference type="Proteomes" id="UP000024635"/>
    </source>
</evidence>
<evidence type="ECO:0000313" key="2">
    <source>
        <dbReference type="EMBL" id="EYB83959.1"/>
    </source>
</evidence>
<sequence length="379" mass="43801">MRAHFTQVLTAMGEVSDEPRDQSKTSTKTWSTMSTPHTALSPSRRNKMPRLFRAGHREDYPPEFLDTIERIDIICCSLKQLEKLGKAVRKDSNRKQKIWSKTAEALKVYADQMMTDEIAETFRRASTKFFEIGQLYLKHAEAIVVQFNPALREFNKVAAKEVQAHLKNLSKVRRNLDRTRKKAERRDDEETAAAVQAAQKDHDEYLATTKEAIIKFLQETAFFQGAANAYLAMEKELCDKIYQELNSLRDEGSKQKKQKSGDSKSGEQKPDDQKHEDQKPEEDQKQEDQKEEDHKQKDHKQKDQKKDGHKPEEKKTGSQEPEEDHKQKDQKKDGHKPEEKKTGSQEPEEDHKQKDQKKDGQKPGGQKTGSQEPEDEKNS</sequence>
<dbReference type="Gene3D" id="1.20.1270.60">
    <property type="entry name" value="Arfaptin homology (AH) domain/BAR domain"/>
    <property type="match status" value="1"/>
</dbReference>
<accession>A0A016S131</accession>
<dbReference type="InterPro" id="IPR027267">
    <property type="entry name" value="AH/BAR_dom_sf"/>
</dbReference>
<evidence type="ECO:0000256" key="1">
    <source>
        <dbReference type="SAM" id="MobiDB-lite"/>
    </source>
</evidence>
<proteinExistence type="predicted"/>